<organism evidence="1 2">
    <name type="scientific">Trichinella murrelli</name>
    <dbReference type="NCBI Taxonomy" id="144512"/>
    <lineage>
        <taxon>Eukaryota</taxon>
        <taxon>Metazoa</taxon>
        <taxon>Ecdysozoa</taxon>
        <taxon>Nematoda</taxon>
        <taxon>Enoplea</taxon>
        <taxon>Dorylaimia</taxon>
        <taxon>Trichinellida</taxon>
        <taxon>Trichinellidae</taxon>
        <taxon>Trichinella</taxon>
    </lineage>
</organism>
<dbReference type="Proteomes" id="UP000055048">
    <property type="component" value="Unassembled WGS sequence"/>
</dbReference>
<dbReference type="OrthoDB" id="10563834at2759"/>
<evidence type="ECO:0000313" key="2">
    <source>
        <dbReference type="Proteomes" id="UP000055048"/>
    </source>
</evidence>
<gene>
    <name evidence="1" type="ORF">T05_7150</name>
</gene>
<name>A0A0V0U7T6_9BILA</name>
<keyword evidence="2" id="KW-1185">Reference proteome</keyword>
<protein>
    <submittedName>
        <fullName evidence="1">Uncharacterized protein</fullName>
    </submittedName>
</protein>
<dbReference type="AlphaFoldDB" id="A0A0V0U7T6"/>
<accession>A0A0V0U7T6</accession>
<comment type="caution">
    <text evidence="1">The sequence shown here is derived from an EMBL/GenBank/DDBJ whole genome shotgun (WGS) entry which is preliminary data.</text>
</comment>
<reference evidence="1 2" key="1">
    <citation type="submission" date="2015-01" db="EMBL/GenBank/DDBJ databases">
        <title>Evolution of Trichinella species and genotypes.</title>
        <authorList>
            <person name="Korhonen P.K."/>
            <person name="Edoardo P."/>
            <person name="Giuseppe L.R."/>
            <person name="Gasser R.B."/>
        </authorList>
    </citation>
    <scope>NUCLEOTIDE SEQUENCE [LARGE SCALE GENOMIC DNA]</scope>
    <source>
        <strain evidence="1">ISS417</strain>
    </source>
</reference>
<evidence type="ECO:0000313" key="1">
    <source>
        <dbReference type="EMBL" id="KRX47404.1"/>
    </source>
</evidence>
<dbReference type="EMBL" id="JYDJ01000043">
    <property type="protein sequence ID" value="KRX47404.1"/>
    <property type="molecule type" value="Genomic_DNA"/>
</dbReference>
<proteinExistence type="predicted"/>
<sequence>MKTGGGSIFLKFIYTIIKIEVKNFAFLNKSTGSDHKNIMVLLISNDRRVIMKEKSSQTLHRMDTSSKCEER</sequence>